<evidence type="ECO:0000259" key="2">
    <source>
        <dbReference type="Pfam" id="PF18935"/>
    </source>
</evidence>
<dbReference type="InterPro" id="IPR043738">
    <property type="entry name" value="DUF5683"/>
</dbReference>
<name>A0A8J3D7S1_9BACT</name>
<evidence type="ECO:0000313" key="3">
    <source>
        <dbReference type="EMBL" id="GHB65145.1"/>
    </source>
</evidence>
<accession>A0A8J3D7S1</accession>
<protein>
    <recommendedName>
        <fullName evidence="2">DUF5683 domain-containing protein</fullName>
    </recommendedName>
</protein>
<reference evidence="3 4" key="1">
    <citation type="journal article" date="2014" name="Int. J. Syst. Evol. Microbiol.">
        <title>Complete genome sequence of Corynebacterium casei LMG S-19264T (=DSM 44701T), isolated from a smear-ripened cheese.</title>
        <authorList>
            <consortium name="US DOE Joint Genome Institute (JGI-PGF)"/>
            <person name="Walter F."/>
            <person name="Albersmeier A."/>
            <person name="Kalinowski J."/>
            <person name="Ruckert C."/>
        </authorList>
    </citation>
    <scope>NUCLEOTIDE SEQUENCE [LARGE SCALE GENOMIC DNA]</scope>
    <source>
        <strain evidence="3 4">KCTC 12866</strain>
    </source>
</reference>
<organism evidence="3 4">
    <name type="scientific">Persicitalea jodogahamensis</name>
    <dbReference type="NCBI Taxonomy" id="402147"/>
    <lineage>
        <taxon>Bacteria</taxon>
        <taxon>Pseudomonadati</taxon>
        <taxon>Bacteroidota</taxon>
        <taxon>Cytophagia</taxon>
        <taxon>Cytophagales</taxon>
        <taxon>Spirosomataceae</taxon>
        <taxon>Persicitalea</taxon>
    </lineage>
</organism>
<sequence>MLLSLTAQAQVTRPDSLPSAEAVKSVADTLRPVIKGVLRPDELAKLENAEDSIPVTIMTDPGLPVPRKAAIYSLILPSLGQIYNRDYWKLPFVFAGIGGAGYMIHWNTIRYRDYLNPYLAAYDSKGNLLGDKFPVYIRGRDETLDLSIDQIKRGKTFYRRYREYGFVIMGLVYALAAVEANVAAHLKNFNANMNEDLTLRFEPSNERTLLSQSAPGIKLVLAF</sequence>
<gene>
    <name evidence="3" type="ORF">GCM10007390_19050</name>
</gene>
<dbReference type="EMBL" id="BMXF01000001">
    <property type="protein sequence ID" value="GHB65145.1"/>
    <property type="molecule type" value="Genomic_DNA"/>
</dbReference>
<feature type="domain" description="DUF5683" evidence="2">
    <location>
        <begin position="64"/>
        <end position="223"/>
    </location>
</feature>
<keyword evidence="4" id="KW-1185">Reference proteome</keyword>
<keyword evidence="1" id="KW-0472">Membrane</keyword>
<comment type="caution">
    <text evidence="3">The sequence shown here is derived from an EMBL/GenBank/DDBJ whole genome shotgun (WGS) entry which is preliminary data.</text>
</comment>
<dbReference type="Proteomes" id="UP000598271">
    <property type="component" value="Unassembled WGS sequence"/>
</dbReference>
<keyword evidence="1" id="KW-0812">Transmembrane</keyword>
<proteinExistence type="predicted"/>
<dbReference type="AlphaFoldDB" id="A0A8J3D7S1"/>
<keyword evidence="1" id="KW-1133">Transmembrane helix</keyword>
<evidence type="ECO:0000256" key="1">
    <source>
        <dbReference type="SAM" id="Phobius"/>
    </source>
</evidence>
<evidence type="ECO:0000313" key="4">
    <source>
        <dbReference type="Proteomes" id="UP000598271"/>
    </source>
</evidence>
<dbReference type="Pfam" id="PF18935">
    <property type="entry name" value="DUF5683"/>
    <property type="match status" value="1"/>
</dbReference>
<feature type="transmembrane region" description="Helical" evidence="1">
    <location>
        <begin position="164"/>
        <end position="184"/>
    </location>
</feature>